<reference evidence="5" key="1">
    <citation type="submission" date="2017-11" db="EMBL/GenBank/DDBJ databases">
        <authorList>
            <person name="Zhu W."/>
        </authorList>
    </citation>
    <scope>NUCLEOTIDE SEQUENCE [LARGE SCALE GENOMIC DNA]</scope>
    <source>
        <strain evidence="5">CAU 1051</strain>
    </source>
</reference>
<evidence type="ECO:0000256" key="1">
    <source>
        <dbReference type="SAM" id="MobiDB-lite"/>
    </source>
</evidence>
<proteinExistence type="predicted"/>
<dbReference type="Pfam" id="PF00188">
    <property type="entry name" value="CAP"/>
    <property type="match status" value="1"/>
</dbReference>
<dbReference type="SUPFAM" id="SSF55797">
    <property type="entry name" value="PR-1-like"/>
    <property type="match status" value="1"/>
</dbReference>
<feature type="domain" description="CAP-associated" evidence="3">
    <location>
        <begin position="103"/>
        <end position="240"/>
    </location>
</feature>
<dbReference type="OrthoDB" id="9783944at2"/>
<evidence type="ECO:0000313" key="4">
    <source>
        <dbReference type="EMBL" id="RDW17314.1"/>
    </source>
</evidence>
<keyword evidence="4" id="KW-0378">Hydrolase</keyword>
<keyword evidence="5" id="KW-1185">Reference proteome</keyword>
<dbReference type="EMBL" id="PIOD01000014">
    <property type="protein sequence ID" value="RDW17314.1"/>
    <property type="molecule type" value="Genomic_DNA"/>
</dbReference>
<sequence length="376" mass="42473">MPKLRNIIVLLVIAGIFWHFYGDTFQQTGFTGVYEDIKTNVNEIRENPNVIATIDTINQEIQLLVGRLTDVSPDDGETAQPAAEKPQLEEPTGQSFSIHNVEIGDNRSEIEQHVGEPKRSSLNEYGVEWVTYHENYHNFFMAAYDEQDRVAGLYTNQDLLSSTDGITFDSSRESVLSTLNEPLKAIRKGLVNYQIQDNQEYNTFLIDTNYVTIFYDKHENSTVTAIQIISGKFEQQKDAYYVDPSEALKEGFEYQLFDLTNAARVNHGLSVLELNEPLIATARNHSTDMAENNYFSHTNLEGQSPFDRMAEDNIAFRTAGENLATGQQSSIFAHEGLMNSLGHRENILNGDFETLAVGVSFSTDAQPFYTENFLTK</sequence>
<evidence type="ECO:0000313" key="5">
    <source>
        <dbReference type="Proteomes" id="UP000256520"/>
    </source>
</evidence>
<feature type="region of interest" description="Disordered" evidence="1">
    <location>
        <begin position="72"/>
        <end position="101"/>
    </location>
</feature>
<protein>
    <submittedName>
        <fullName evidence="4">Serine protease</fullName>
    </submittedName>
</protein>
<dbReference type="InterPro" id="IPR014044">
    <property type="entry name" value="CAP_dom"/>
</dbReference>
<evidence type="ECO:0000259" key="2">
    <source>
        <dbReference type="Pfam" id="PF00188"/>
    </source>
</evidence>
<name>A0A3D8PMV8_9BACI</name>
<organism evidence="4 5">
    <name type="scientific">Oceanobacillus chungangensis</name>
    <dbReference type="NCBI Taxonomy" id="1229152"/>
    <lineage>
        <taxon>Bacteria</taxon>
        <taxon>Bacillati</taxon>
        <taxon>Bacillota</taxon>
        <taxon>Bacilli</taxon>
        <taxon>Bacillales</taxon>
        <taxon>Bacillaceae</taxon>
        <taxon>Oceanobacillus</taxon>
    </lineage>
</organism>
<dbReference type="Pfam" id="PF14504">
    <property type="entry name" value="CAP_assoc_N"/>
    <property type="match status" value="1"/>
</dbReference>
<dbReference type="GO" id="GO:0006508">
    <property type="term" value="P:proteolysis"/>
    <property type="evidence" value="ECO:0007669"/>
    <property type="project" value="UniProtKB-KW"/>
</dbReference>
<evidence type="ECO:0000259" key="3">
    <source>
        <dbReference type="Pfam" id="PF14504"/>
    </source>
</evidence>
<dbReference type="Proteomes" id="UP000256520">
    <property type="component" value="Unassembled WGS sequence"/>
</dbReference>
<comment type="caution">
    <text evidence="4">The sequence shown here is derived from an EMBL/GenBank/DDBJ whole genome shotgun (WGS) entry which is preliminary data.</text>
</comment>
<accession>A0A3D8PMV8</accession>
<dbReference type="PANTHER" id="PTHR31157:SF1">
    <property type="entry name" value="SCP DOMAIN-CONTAINING PROTEIN"/>
    <property type="match status" value="1"/>
</dbReference>
<feature type="domain" description="SCP" evidence="2">
    <location>
        <begin position="257"/>
        <end position="369"/>
    </location>
</feature>
<dbReference type="CDD" id="cd05379">
    <property type="entry name" value="CAP_bacterial"/>
    <property type="match status" value="1"/>
</dbReference>
<dbReference type="AlphaFoldDB" id="A0A3D8PMV8"/>
<dbReference type="Gene3D" id="3.40.33.10">
    <property type="entry name" value="CAP"/>
    <property type="match status" value="1"/>
</dbReference>
<dbReference type="InterPro" id="IPR035940">
    <property type="entry name" value="CAP_sf"/>
</dbReference>
<gene>
    <name evidence="4" type="ORF">CWR45_13055</name>
</gene>
<dbReference type="PANTHER" id="PTHR31157">
    <property type="entry name" value="SCP DOMAIN-CONTAINING PROTEIN"/>
    <property type="match status" value="1"/>
</dbReference>
<dbReference type="RefSeq" id="WP_115750325.1">
    <property type="nucleotide sequence ID" value="NZ_PIOD01000014.1"/>
</dbReference>
<dbReference type="GO" id="GO:0008233">
    <property type="term" value="F:peptidase activity"/>
    <property type="evidence" value="ECO:0007669"/>
    <property type="project" value="UniProtKB-KW"/>
</dbReference>
<dbReference type="InterPro" id="IPR029410">
    <property type="entry name" value="CAP_assoc"/>
</dbReference>
<keyword evidence="4" id="KW-0645">Protease</keyword>